<evidence type="ECO:0000256" key="1">
    <source>
        <dbReference type="ARBA" id="ARBA00012513"/>
    </source>
</evidence>
<feature type="domain" description="Protein kinase" evidence="10">
    <location>
        <begin position="10"/>
        <end position="271"/>
    </location>
</feature>
<dbReference type="InterPro" id="IPR008271">
    <property type="entry name" value="Ser/Thr_kinase_AS"/>
</dbReference>
<dbReference type="PANTHER" id="PTHR43289:SF34">
    <property type="entry name" value="SERINE_THREONINE-PROTEIN KINASE YBDM-RELATED"/>
    <property type="match status" value="1"/>
</dbReference>
<evidence type="ECO:0000256" key="4">
    <source>
        <dbReference type="ARBA" id="ARBA00022741"/>
    </source>
</evidence>
<organism evidence="12 13">
    <name type="scientific">Metallumcola ferriviriculae</name>
    <dbReference type="NCBI Taxonomy" id="3039180"/>
    <lineage>
        <taxon>Bacteria</taxon>
        <taxon>Bacillati</taxon>
        <taxon>Bacillota</taxon>
        <taxon>Clostridia</taxon>
        <taxon>Neomoorellales</taxon>
        <taxon>Desulfitibacteraceae</taxon>
        <taxon>Metallumcola</taxon>
    </lineage>
</organism>
<evidence type="ECO:0000256" key="5">
    <source>
        <dbReference type="ARBA" id="ARBA00022777"/>
    </source>
</evidence>
<dbReference type="AlphaFoldDB" id="A0AAU0UPP8"/>
<evidence type="ECO:0000256" key="7">
    <source>
        <dbReference type="ARBA" id="ARBA00047899"/>
    </source>
</evidence>
<dbReference type="EMBL" id="CP121694">
    <property type="protein sequence ID" value="WRO22176.1"/>
    <property type="molecule type" value="Genomic_DNA"/>
</dbReference>
<dbReference type="FunFam" id="3.30.200.20:FF:000035">
    <property type="entry name" value="Serine/threonine protein kinase Stk1"/>
    <property type="match status" value="1"/>
</dbReference>
<evidence type="ECO:0000313" key="13">
    <source>
        <dbReference type="Proteomes" id="UP001329915"/>
    </source>
</evidence>
<keyword evidence="9" id="KW-1133">Transmembrane helix</keyword>
<feature type="domain" description="PASTA" evidence="11">
    <location>
        <begin position="401"/>
        <end position="469"/>
    </location>
</feature>
<keyword evidence="5 12" id="KW-0418">Kinase</keyword>
<evidence type="ECO:0000313" key="12">
    <source>
        <dbReference type="EMBL" id="WRO22176.1"/>
    </source>
</evidence>
<dbReference type="EC" id="2.7.11.1" evidence="1"/>
<dbReference type="PROSITE" id="PS50011">
    <property type="entry name" value="PROTEIN_KINASE_DOM"/>
    <property type="match status" value="1"/>
</dbReference>
<feature type="transmembrane region" description="Helical" evidence="9">
    <location>
        <begin position="308"/>
        <end position="328"/>
    </location>
</feature>
<dbReference type="NCBIfam" id="NF033483">
    <property type="entry name" value="PknB_PASTA_kin"/>
    <property type="match status" value="1"/>
</dbReference>
<dbReference type="InterPro" id="IPR005543">
    <property type="entry name" value="PASTA_dom"/>
</dbReference>
<dbReference type="Proteomes" id="UP001329915">
    <property type="component" value="Chromosome"/>
</dbReference>
<dbReference type="RefSeq" id="WP_366921597.1">
    <property type="nucleotide sequence ID" value="NZ_CP121694.1"/>
</dbReference>
<evidence type="ECO:0000259" key="11">
    <source>
        <dbReference type="PROSITE" id="PS51178"/>
    </source>
</evidence>
<dbReference type="GO" id="GO:0004674">
    <property type="term" value="F:protein serine/threonine kinase activity"/>
    <property type="evidence" value="ECO:0007669"/>
    <property type="project" value="UniProtKB-KW"/>
</dbReference>
<feature type="domain" description="PASTA" evidence="11">
    <location>
        <begin position="333"/>
        <end position="400"/>
    </location>
</feature>
<proteinExistence type="predicted"/>
<comment type="catalytic activity">
    <reaction evidence="7">
        <text>L-threonyl-[protein] + ATP = O-phospho-L-threonyl-[protein] + ADP + H(+)</text>
        <dbReference type="Rhea" id="RHEA:46608"/>
        <dbReference type="Rhea" id="RHEA-COMP:11060"/>
        <dbReference type="Rhea" id="RHEA-COMP:11605"/>
        <dbReference type="ChEBI" id="CHEBI:15378"/>
        <dbReference type="ChEBI" id="CHEBI:30013"/>
        <dbReference type="ChEBI" id="CHEBI:30616"/>
        <dbReference type="ChEBI" id="CHEBI:61977"/>
        <dbReference type="ChEBI" id="CHEBI:456216"/>
        <dbReference type="EC" id="2.7.11.1"/>
    </reaction>
</comment>
<dbReference type="Pfam" id="PF00069">
    <property type="entry name" value="Pkinase"/>
    <property type="match status" value="1"/>
</dbReference>
<dbReference type="Gene3D" id="1.10.510.10">
    <property type="entry name" value="Transferase(Phosphotransferase) domain 1"/>
    <property type="match status" value="1"/>
</dbReference>
<dbReference type="CDD" id="cd06577">
    <property type="entry name" value="PASTA_pknB"/>
    <property type="match status" value="3"/>
</dbReference>
<dbReference type="FunFam" id="1.10.510.10:FF:000021">
    <property type="entry name" value="Serine/threonine protein kinase"/>
    <property type="match status" value="1"/>
</dbReference>
<dbReference type="InterPro" id="IPR011009">
    <property type="entry name" value="Kinase-like_dom_sf"/>
</dbReference>
<keyword evidence="2" id="KW-0723">Serine/threonine-protein kinase</keyword>
<feature type="domain" description="PASTA" evidence="11">
    <location>
        <begin position="472"/>
        <end position="539"/>
    </location>
</feature>
<evidence type="ECO:0000256" key="3">
    <source>
        <dbReference type="ARBA" id="ARBA00022679"/>
    </source>
</evidence>
<evidence type="ECO:0000256" key="2">
    <source>
        <dbReference type="ARBA" id="ARBA00022527"/>
    </source>
</evidence>
<gene>
    <name evidence="12" type="primary">pknB</name>
    <name evidence="12" type="ORF">MFMK1_002001</name>
</gene>
<dbReference type="GO" id="GO:0005524">
    <property type="term" value="F:ATP binding"/>
    <property type="evidence" value="ECO:0007669"/>
    <property type="project" value="UniProtKB-KW"/>
</dbReference>
<keyword evidence="3" id="KW-0808">Transferase</keyword>
<dbReference type="PROSITE" id="PS51178">
    <property type="entry name" value="PASTA"/>
    <property type="match status" value="3"/>
</dbReference>
<comment type="catalytic activity">
    <reaction evidence="8">
        <text>L-seryl-[protein] + ATP = O-phospho-L-seryl-[protein] + ADP + H(+)</text>
        <dbReference type="Rhea" id="RHEA:17989"/>
        <dbReference type="Rhea" id="RHEA-COMP:9863"/>
        <dbReference type="Rhea" id="RHEA-COMP:11604"/>
        <dbReference type="ChEBI" id="CHEBI:15378"/>
        <dbReference type="ChEBI" id="CHEBI:29999"/>
        <dbReference type="ChEBI" id="CHEBI:30616"/>
        <dbReference type="ChEBI" id="CHEBI:83421"/>
        <dbReference type="ChEBI" id="CHEBI:456216"/>
        <dbReference type="EC" id="2.7.11.1"/>
    </reaction>
</comment>
<dbReference type="Pfam" id="PF03793">
    <property type="entry name" value="PASTA"/>
    <property type="match status" value="3"/>
</dbReference>
<dbReference type="KEGG" id="dbc:MFMK1_002001"/>
<keyword evidence="9" id="KW-0472">Membrane</keyword>
<accession>A0AAU0UPP8</accession>
<dbReference type="SMART" id="SM00220">
    <property type="entry name" value="S_TKc"/>
    <property type="match status" value="1"/>
</dbReference>
<name>A0AAU0UPP8_9FIRM</name>
<dbReference type="SUPFAM" id="SSF56112">
    <property type="entry name" value="Protein kinase-like (PK-like)"/>
    <property type="match status" value="1"/>
</dbReference>
<dbReference type="PROSITE" id="PS00108">
    <property type="entry name" value="PROTEIN_KINASE_ST"/>
    <property type="match status" value="1"/>
</dbReference>
<dbReference type="Gene3D" id="3.30.10.20">
    <property type="match status" value="3"/>
</dbReference>
<dbReference type="SUPFAM" id="SSF54184">
    <property type="entry name" value="Penicillin-binding protein 2x (pbp-2x), c-terminal domain"/>
    <property type="match status" value="1"/>
</dbReference>
<sequence>MIGKVLGGRYEIIEKLGGGGMSVVYKGRDTLLNRVVTIKVLREQFASDQDFVRRFEREAQAVASLSHPNIVSIYDVGQQDDAHYLVIEYVKGATLKDYIREHAPLGINDVVGIAIQICDALEHAHENGIIHRDIKPQNILLTPSGRVKVTDFGIARASTAATVTYTGSIVGSVHYLSPEQAKGETADEKSDIYAAGVVLYEMTTGQLPYSGETPITIALKHIQDTPPPPHEVRGDRGDTIPPALEEVILRAMEKDYQLRYETAVEMRTDLVKIKNMLQSDDDPTEVFSPVNGRSKKTGRTQKRRLRPVAYFTLLLLLIAAGYAGYYTLESYFNVAEIEVPNVVGDDLAEAQKTLNNSGLHTSVATRRYDKDVPEGAVIEQDPKAGEKVKRGRTLELDVSLGAKLTAVPDVKGQAEREARISLANAGFKVAPDPQRIYDDEVEADKVISQDPLPNTKHPEGTEVILVISRGPQPEYISMPDLAGLTLEQAREKLKDVRLDLGQFTFQNSKDYFSGQIISQDVASGDRILQGHTVNLVISSGPGPTPQQALVSVLVPNDDKQHQVRIVVVDVKGTHEEYNKLHESGDYVQEWVPFYKRGKIQVFMDDELAKEHSVP</sequence>
<protein>
    <recommendedName>
        <fullName evidence="1">non-specific serine/threonine protein kinase</fullName>
        <ecNumber evidence="1">2.7.11.1</ecNumber>
    </recommendedName>
</protein>
<keyword evidence="6" id="KW-0067">ATP-binding</keyword>
<keyword evidence="4" id="KW-0547">Nucleotide-binding</keyword>
<evidence type="ECO:0000256" key="9">
    <source>
        <dbReference type="SAM" id="Phobius"/>
    </source>
</evidence>
<evidence type="ECO:0000256" key="8">
    <source>
        <dbReference type="ARBA" id="ARBA00048679"/>
    </source>
</evidence>
<evidence type="ECO:0000256" key="6">
    <source>
        <dbReference type="ARBA" id="ARBA00022840"/>
    </source>
</evidence>
<dbReference type="InterPro" id="IPR000719">
    <property type="entry name" value="Prot_kinase_dom"/>
</dbReference>
<keyword evidence="13" id="KW-1185">Reference proteome</keyword>
<dbReference type="PANTHER" id="PTHR43289">
    <property type="entry name" value="MITOGEN-ACTIVATED PROTEIN KINASE KINASE KINASE 20-RELATED"/>
    <property type="match status" value="1"/>
</dbReference>
<reference evidence="12 13" key="1">
    <citation type="submission" date="2023-04" db="EMBL/GenBank/DDBJ databases">
        <authorList>
            <person name="Hsu D."/>
        </authorList>
    </citation>
    <scope>NUCLEOTIDE SEQUENCE [LARGE SCALE GENOMIC DNA]</scope>
    <source>
        <strain evidence="12 13">MK1</strain>
    </source>
</reference>
<dbReference type="SMART" id="SM00740">
    <property type="entry name" value="PASTA"/>
    <property type="match status" value="3"/>
</dbReference>
<evidence type="ECO:0000259" key="10">
    <source>
        <dbReference type="PROSITE" id="PS50011"/>
    </source>
</evidence>
<dbReference type="CDD" id="cd14014">
    <property type="entry name" value="STKc_PknB_like"/>
    <property type="match status" value="1"/>
</dbReference>
<dbReference type="Gene3D" id="3.30.200.20">
    <property type="entry name" value="Phosphorylase Kinase, domain 1"/>
    <property type="match status" value="1"/>
</dbReference>
<keyword evidence="9" id="KW-0812">Transmembrane</keyword>